<dbReference type="Proteomes" id="UP001374579">
    <property type="component" value="Unassembled WGS sequence"/>
</dbReference>
<protein>
    <submittedName>
        <fullName evidence="1">Uncharacterized protein</fullName>
    </submittedName>
</protein>
<proteinExistence type="predicted"/>
<dbReference type="AlphaFoldDB" id="A0AAN9B4T7"/>
<dbReference type="EMBL" id="JBAMIC010000013">
    <property type="protein sequence ID" value="KAK7097809.1"/>
    <property type="molecule type" value="Genomic_DNA"/>
</dbReference>
<gene>
    <name evidence="1" type="ORF">V1264_004733</name>
</gene>
<organism evidence="1 2">
    <name type="scientific">Littorina saxatilis</name>
    <dbReference type="NCBI Taxonomy" id="31220"/>
    <lineage>
        <taxon>Eukaryota</taxon>
        <taxon>Metazoa</taxon>
        <taxon>Spiralia</taxon>
        <taxon>Lophotrochozoa</taxon>
        <taxon>Mollusca</taxon>
        <taxon>Gastropoda</taxon>
        <taxon>Caenogastropoda</taxon>
        <taxon>Littorinimorpha</taxon>
        <taxon>Littorinoidea</taxon>
        <taxon>Littorinidae</taxon>
        <taxon>Littorina</taxon>
    </lineage>
</organism>
<name>A0AAN9B4T7_9CAEN</name>
<keyword evidence="2" id="KW-1185">Reference proteome</keyword>
<evidence type="ECO:0000313" key="2">
    <source>
        <dbReference type="Proteomes" id="UP001374579"/>
    </source>
</evidence>
<evidence type="ECO:0000313" key="1">
    <source>
        <dbReference type="EMBL" id="KAK7097809.1"/>
    </source>
</evidence>
<reference evidence="1 2" key="1">
    <citation type="submission" date="2024-02" db="EMBL/GenBank/DDBJ databases">
        <title>Chromosome-scale genome assembly of the rough periwinkle Littorina saxatilis.</title>
        <authorList>
            <person name="De Jode A."/>
            <person name="Faria R."/>
            <person name="Formenti G."/>
            <person name="Sims Y."/>
            <person name="Smith T.P."/>
            <person name="Tracey A."/>
            <person name="Wood J.M.D."/>
            <person name="Zagrodzka Z.B."/>
            <person name="Johannesson K."/>
            <person name="Butlin R.K."/>
            <person name="Leder E.H."/>
        </authorList>
    </citation>
    <scope>NUCLEOTIDE SEQUENCE [LARGE SCALE GENOMIC DNA]</scope>
    <source>
        <strain evidence="1">Snail1</strain>
        <tissue evidence="1">Muscle</tissue>
    </source>
</reference>
<sequence length="132" mass="15495">MASNSFRHAMGEKNDTGNVYFPHYTYGHRMVMARWGKKMTRAMCTFHTTLTDIAWSWRPFSEDLSMSLQDKQSNVNKTVVMLMLNHLVKKTRVRSHRYKQRKASDVISAYCLETKWIPGVFQSILLHTFFAI</sequence>
<accession>A0AAN9B4T7</accession>
<comment type="caution">
    <text evidence="1">The sequence shown here is derived from an EMBL/GenBank/DDBJ whole genome shotgun (WGS) entry which is preliminary data.</text>
</comment>